<name>A0A0H2QY64_9AGAM</name>
<feature type="compositionally biased region" description="Polar residues" evidence="1">
    <location>
        <begin position="155"/>
        <end position="170"/>
    </location>
</feature>
<evidence type="ECO:0000313" key="3">
    <source>
        <dbReference type="Proteomes" id="UP000053477"/>
    </source>
</evidence>
<feature type="compositionally biased region" description="Acidic residues" evidence="1">
    <location>
        <begin position="195"/>
        <end position="219"/>
    </location>
</feature>
<gene>
    <name evidence="2" type="ORF">SCHPADRAFT_947787</name>
</gene>
<feature type="region of interest" description="Disordered" evidence="1">
    <location>
        <begin position="134"/>
        <end position="228"/>
    </location>
</feature>
<dbReference type="AlphaFoldDB" id="A0A0H2QY64"/>
<proteinExistence type="predicted"/>
<dbReference type="InParanoid" id="A0A0H2QY64"/>
<sequence>MSFVKLIVLPEALGVEFEKLVRLSTVRDDEFWNISAPRFVALVDDSDLTSRQVEKITVELEQKAEELNRTELLLVALAIQALCVKTPSRGAERIEEVRQMAVHALGSDTIEVNKWAVAGPFSYAQFRLRQQALRATAKKRTQPDNKGRTEPPSASAKSQGPSRAPSQTGSAPVAGGSNAAGAREEIGGEVGLGSGDDEEGGDGEDEEGSGDEEGSESEFEPEKAPTSPLVQAMDVDAEVQEVAGPSVPASVEGLRPAQLEAVLDESTPIADPECDACSKQEKWVCRAFPGRVCTLCTVRKTRCSFKEGAKGRRGSTKSKSIVIEDDSADGVELVEEVVPATKKRRAEAPRVATRRTAVVTTTVPGANLLPGFPKTPAHLQVDTRRRTSAELKFRPEIGPTPLGFDREAAGLDSPTYDTLPRDEKELLWDVKDGVDLFNIGAHKLATGVPKLAARRSVRNLAEYGLVAGPSKKGKEKAD</sequence>
<dbReference type="Proteomes" id="UP000053477">
    <property type="component" value="Unassembled WGS sequence"/>
</dbReference>
<evidence type="ECO:0000313" key="2">
    <source>
        <dbReference type="EMBL" id="KLO04324.1"/>
    </source>
</evidence>
<feature type="region of interest" description="Disordered" evidence="1">
    <location>
        <begin position="395"/>
        <end position="416"/>
    </location>
</feature>
<evidence type="ECO:0000256" key="1">
    <source>
        <dbReference type="SAM" id="MobiDB-lite"/>
    </source>
</evidence>
<protein>
    <submittedName>
        <fullName evidence="2">Uncharacterized protein</fullName>
    </submittedName>
</protein>
<keyword evidence="3" id="KW-1185">Reference proteome</keyword>
<reference evidence="2 3" key="1">
    <citation type="submission" date="2015-04" db="EMBL/GenBank/DDBJ databases">
        <title>Complete genome sequence of Schizopora paradoxa KUC8140, a cosmopolitan wood degrader in East Asia.</title>
        <authorList>
            <consortium name="DOE Joint Genome Institute"/>
            <person name="Min B."/>
            <person name="Park H."/>
            <person name="Jang Y."/>
            <person name="Kim J.-J."/>
            <person name="Kim K.H."/>
            <person name="Pangilinan J."/>
            <person name="Lipzen A."/>
            <person name="Riley R."/>
            <person name="Grigoriev I.V."/>
            <person name="Spatafora J.W."/>
            <person name="Choi I.-G."/>
        </authorList>
    </citation>
    <scope>NUCLEOTIDE SEQUENCE [LARGE SCALE GENOMIC DNA]</scope>
    <source>
        <strain evidence="2 3">KUC8140</strain>
    </source>
</reference>
<accession>A0A0H2QY64</accession>
<organism evidence="2 3">
    <name type="scientific">Schizopora paradoxa</name>
    <dbReference type="NCBI Taxonomy" id="27342"/>
    <lineage>
        <taxon>Eukaryota</taxon>
        <taxon>Fungi</taxon>
        <taxon>Dikarya</taxon>
        <taxon>Basidiomycota</taxon>
        <taxon>Agaricomycotina</taxon>
        <taxon>Agaricomycetes</taxon>
        <taxon>Hymenochaetales</taxon>
        <taxon>Schizoporaceae</taxon>
        <taxon>Schizopora</taxon>
    </lineage>
</organism>
<dbReference type="EMBL" id="KQ086592">
    <property type="protein sequence ID" value="KLO04324.1"/>
    <property type="molecule type" value="Genomic_DNA"/>
</dbReference>